<feature type="compositionally biased region" description="Basic and acidic residues" evidence="7">
    <location>
        <begin position="225"/>
        <end position="236"/>
    </location>
</feature>
<feature type="compositionally biased region" description="Acidic residues" evidence="7">
    <location>
        <begin position="154"/>
        <end position="194"/>
    </location>
</feature>
<feature type="compositionally biased region" description="Acidic residues" evidence="7">
    <location>
        <begin position="400"/>
        <end position="411"/>
    </location>
</feature>
<evidence type="ECO:0000256" key="1">
    <source>
        <dbReference type="ARBA" id="ARBA00004604"/>
    </source>
</evidence>
<accession>A0A1Z5JMB2</accession>
<dbReference type="PANTHER" id="PTHR17039:SF0">
    <property type="entry name" value="U3 SMALL NUCLEOLAR RIBONUCLEOPROTEIN PROTEIN MPP10"/>
    <property type="match status" value="1"/>
</dbReference>
<feature type="compositionally biased region" description="Acidic residues" evidence="7">
    <location>
        <begin position="259"/>
        <end position="271"/>
    </location>
</feature>
<protein>
    <submittedName>
        <fullName evidence="8">U3 small nucleolar RNA-associated protein MPP10</fullName>
    </submittedName>
</protein>
<name>A0A1Z5JMB2_FISSO</name>
<evidence type="ECO:0000256" key="7">
    <source>
        <dbReference type="SAM" id="MobiDB-lite"/>
    </source>
</evidence>
<dbReference type="Pfam" id="PF04006">
    <property type="entry name" value="Mpp10"/>
    <property type="match status" value="1"/>
</dbReference>
<reference evidence="8 9" key="1">
    <citation type="journal article" date="2015" name="Plant Cell">
        <title>Oil accumulation by the oleaginous diatom Fistulifera solaris as revealed by the genome and transcriptome.</title>
        <authorList>
            <person name="Tanaka T."/>
            <person name="Maeda Y."/>
            <person name="Veluchamy A."/>
            <person name="Tanaka M."/>
            <person name="Abida H."/>
            <person name="Marechal E."/>
            <person name="Bowler C."/>
            <person name="Muto M."/>
            <person name="Sunaga Y."/>
            <person name="Tanaka M."/>
            <person name="Yoshino T."/>
            <person name="Taniguchi T."/>
            <person name="Fukuda Y."/>
            <person name="Nemoto M."/>
            <person name="Matsumoto M."/>
            <person name="Wong P.S."/>
            <person name="Aburatani S."/>
            <person name="Fujibuchi W."/>
        </authorList>
    </citation>
    <scope>NUCLEOTIDE SEQUENCE [LARGE SCALE GENOMIC DNA]</scope>
    <source>
        <strain evidence="8 9">JPCC DA0580</strain>
    </source>
</reference>
<keyword evidence="4" id="KW-0539">Nucleus</keyword>
<feature type="compositionally biased region" description="Basic and acidic residues" evidence="7">
    <location>
        <begin position="727"/>
        <end position="737"/>
    </location>
</feature>
<organism evidence="8 9">
    <name type="scientific">Fistulifera solaris</name>
    <name type="common">Oleaginous diatom</name>
    <dbReference type="NCBI Taxonomy" id="1519565"/>
    <lineage>
        <taxon>Eukaryota</taxon>
        <taxon>Sar</taxon>
        <taxon>Stramenopiles</taxon>
        <taxon>Ochrophyta</taxon>
        <taxon>Bacillariophyta</taxon>
        <taxon>Bacillariophyceae</taxon>
        <taxon>Bacillariophycidae</taxon>
        <taxon>Naviculales</taxon>
        <taxon>Naviculaceae</taxon>
        <taxon>Fistulifera</taxon>
    </lineage>
</organism>
<feature type="compositionally biased region" description="Acidic residues" evidence="7">
    <location>
        <begin position="209"/>
        <end position="221"/>
    </location>
</feature>
<feature type="compositionally biased region" description="Polar residues" evidence="7">
    <location>
        <begin position="743"/>
        <end position="761"/>
    </location>
</feature>
<dbReference type="GO" id="GO:0005732">
    <property type="term" value="C:sno(s)RNA-containing ribonucleoprotein complex"/>
    <property type="evidence" value="ECO:0007669"/>
    <property type="project" value="InterPro"/>
</dbReference>
<dbReference type="InterPro" id="IPR012173">
    <property type="entry name" value="Mpp10"/>
</dbReference>
<evidence type="ECO:0000256" key="5">
    <source>
        <dbReference type="ARBA" id="ARBA00023274"/>
    </source>
</evidence>
<comment type="subcellular location">
    <subcellularLocation>
        <location evidence="1">Nucleus</location>
        <location evidence="1">Nucleolus</location>
    </subcellularLocation>
</comment>
<dbReference type="PIRSF" id="PIRSF017300">
    <property type="entry name" value="snoRNP_Mpp10"/>
    <property type="match status" value="1"/>
</dbReference>
<dbReference type="GO" id="GO:0032040">
    <property type="term" value="C:small-subunit processome"/>
    <property type="evidence" value="ECO:0007669"/>
    <property type="project" value="TreeGrafter"/>
</dbReference>
<feature type="compositionally biased region" description="Polar residues" evidence="7">
    <location>
        <begin position="493"/>
        <end position="505"/>
    </location>
</feature>
<feature type="compositionally biased region" description="Basic residues" evidence="7">
    <location>
        <begin position="689"/>
        <end position="705"/>
    </location>
</feature>
<feature type="region of interest" description="Disordered" evidence="7">
    <location>
        <begin position="136"/>
        <end position="368"/>
    </location>
</feature>
<keyword evidence="9" id="KW-1185">Reference proteome</keyword>
<feature type="compositionally biased region" description="Basic and acidic residues" evidence="7">
    <location>
        <begin position="445"/>
        <end position="455"/>
    </location>
</feature>
<feature type="region of interest" description="Disordered" evidence="7">
    <location>
        <begin position="661"/>
        <end position="798"/>
    </location>
</feature>
<dbReference type="AlphaFoldDB" id="A0A1Z5JMB2"/>
<evidence type="ECO:0000313" key="8">
    <source>
        <dbReference type="EMBL" id="GAX15119.1"/>
    </source>
</evidence>
<gene>
    <name evidence="8" type="ORF">FisN_12Lh187</name>
</gene>
<comment type="caution">
    <text evidence="8">The sequence shown here is derived from an EMBL/GenBank/DDBJ whole genome shotgun (WGS) entry which is preliminary data.</text>
</comment>
<dbReference type="InParanoid" id="A0A1Z5JMB2"/>
<evidence type="ECO:0000256" key="2">
    <source>
        <dbReference type="ARBA" id="ARBA00022517"/>
    </source>
</evidence>
<keyword evidence="3" id="KW-0698">rRNA processing</keyword>
<feature type="compositionally biased region" description="Basic and acidic residues" evidence="7">
    <location>
        <begin position="278"/>
        <end position="310"/>
    </location>
</feature>
<comment type="similarity">
    <text evidence="6">Belongs to the MPP10 family.</text>
</comment>
<keyword evidence="2" id="KW-0690">Ribosome biogenesis</keyword>
<feature type="compositionally biased region" description="Basic and acidic residues" evidence="7">
    <location>
        <begin position="415"/>
        <end position="424"/>
    </location>
</feature>
<feature type="compositionally biased region" description="Acidic residues" evidence="7">
    <location>
        <begin position="425"/>
        <end position="444"/>
    </location>
</feature>
<evidence type="ECO:0000256" key="4">
    <source>
        <dbReference type="ARBA" id="ARBA00023242"/>
    </source>
</evidence>
<evidence type="ECO:0000256" key="3">
    <source>
        <dbReference type="ARBA" id="ARBA00022552"/>
    </source>
</evidence>
<feature type="compositionally biased region" description="Basic and acidic residues" evidence="7">
    <location>
        <begin position="195"/>
        <end position="208"/>
    </location>
</feature>
<dbReference type="GO" id="GO:0006364">
    <property type="term" value="P:rRNA processing"/>
    <property type="evidence" value="ECO:0007669"/>
    <property type="project" value="UniProtKB-KW"/>
</dbReference>
<proteinExistence type="inferred from homology"/>
<keyword evidence="5" id="KW-0687">Ribonucleoprotein</keyword>
<evidence type="ECO:0000313" key="9">
    <source>
        <dbReference type="Proteomes" id="UP000198406"/>
    </source>
</evidence>
<dbReference type="OrthoDB" id="445326at2759"/>
<dbReference type="PANTHER" id="PTHR17039">
    <property type="entry name" value="U3 SMALL NUCLEOLAR RIBONUCLEOPROTEIN PROTEIN MPP10"/>
    <property type="match status" value="1"/>
</dbReference>
<dbReference type="EMBL" id="BDSP01000087">
    <property type="protein sequence ID" value="GAX15119.1"/>
    <property type="molecule type" value="Genomic_DNA"/>
</dbReference>
<dbReference type="GO" id="GO:0034457">
    <property type="term" value="C:Mpp10 complex"/>
    <property type="evidence" value="ECO:0007669"/>
    <property type="project" value="InterPro"/>
</dbReference>
<sequence>MRARSCFGALDQPNNRTNNTTIMSDQNELHSIRDFVALLSKPEDAAFSLLYNNSPEHVSTQSSLLMRTTEQLFRRIEALSKIYQSIGKEAESGLSGLDELYMGDEEEKVDIETLWGQVDLQNVALQTLLKQAIKRVSKATNKQSGPKSVRLLEDMDSDEDDSSSSELDEEEPLEDDEERASEDEDNDEDEPEDDEARRMRERMERAMDDMDDDDEDDEESIEGVNQREHPNNKLDADHDEPELVDPAAEELNNGFFDINEMEGFADEEEGYLPDSAYGEERPESTTEDIDKRTFHQKQRDGDFGEGSKDNDSDEEDSEEDEDAGAGLFEKATLQRRKNYREDDEVEALYGLYDDAVKDDNEDDDEYDDVINMTAADFFGKPDKKYFHKWKPHNDKKSGGNDDDDSWNEFEFENSAGEKGKVRWNEEDDEDIDDEDGENESDGSDDERGMMEEKAESSIVQQKDKKSKSASKLETQIQQLEKDMLAEKPWQMKGETTSSDRPVNSLLDSTPEFEIATKMAPVVTVEHTANIEEMIKKRVLEEDWDDVVPRELPDVSWHKKRGELPEVSQEKSKLSLGELYEREYLKKATGYDVDAAEKETEEEKAINEMKALFANLCSKLDALSNYQFAPRPIEDEAEVRTVTKPAIAMEEVLPLHVSDARGVAPEEVYGRKHGRDSVLRADSELEQKERKRLRSSKKAARRKNRKQKEADEKLISRLQPGLGLNNPYEKRKMREELQAARSRGTVTTGKQDSNEYSSSTTFFKRLQQEAHETVASGSKAAAKTSVTERASSSSAKYKM</sequence>
<evidence type="ECO:0000256" key="6">
    <source>
        <dbReference type="ARBA" id="ARBA00029455"/>
    </source>
</evidence>
<feature type="compositionally biased region" description="Acidic residues" evidence="7">
    <location>
        <begin position="311"/>
        <end position="323"/>
    </location>
</feature>
<dbReference type="Proteomes" id="UP000198406">
    <property type="component" value="Unassembled WGS sequence"/>
</dbReference>
<feature type="compositionally biased region" description="Basic and acidic residues" evidence="7">
    <location>
        <begin position="674"/>
        <end position="688"/>
    </location>
</feature>
<feature type="compositionally biased region" description="Acidic residues" evidence="7">
    <location>
        <begin position="359"/>
        <end position="368"/>
    </location>
</feature>
<feature type="region of interest" description="Disordered" evidence="7">
    <location>
        <begin position="383"/>
        <end position="505"/>
    </location>
</feature>
<feature type="compositionally biased region" description="Polar residues" evidence="7">
    <location>
        <begin position="783"/>
        <end position="798"/>
    </location>
</feature>